<evidence type="ECO:0000313" key="3">
    <source>
        <dbReference type="EMBL" id="TCK60814.1"/>
    </source>
</evidence>
<comment type="subcellular location">
    <subcellularLocation>
        <location evidence="2">Cytoplasm</location>
    </subcellularLocation>
</comment>
<dbReference type="EMBL" id="SMGG01000004">
    <property type="protein sequence ID" value="TCK60814.1"/>
    <property type="molecule type" value="Genomic_DNA"/>
</dbReference>
<dbReference type="GO" id="GO:0005829">
    <property type="term" value="C:cytosol"/>
    <property type="evidence" value="ECO:0007669"/>
    <property type="project" value="TreeGrafter"/>
</dbReference>
<dbReference type="GO" id="GO:0043024">
    <property type="term" value="F:ribosomal small subunit binding"/>
    <property type="evidence" value="ECO:0007669"/>
    <property type="project" value="TreeGrafter"/>
</dbReference>
<name>A0A4R1K904_9BACT</name>
<protein>
    <recommendedName>
        <fullName evidence="2">Ribosome-binding factor A</fullName>
    </recommendedName>
</protein>
<comment type="function">
    <text evidence="2">One of several proteins that assist in the late maturation steps of the functional core of the 30S ribosomal subunit. Associates with free 30S ribosomal subunits (but not with 30S subunits that are part of 70S ribosomes or polysomes). Required for efficient processing of 16S rRNA. May interact with the 5'-terminal helix region of 16S rRNA.</text>
</comment>
<comment type="subunit">
    <text evidence="2">Monomer. Binds 30S ribosomal subunits, but not 50S ribosomal subunits or 70S ribosomes.</text>
</comment>
<dbReference type="Gene3D" id="3.30.300.20">
    <property type="match status" value="1"/>
</dbReference>
<dbReference type="AlphaFoldDB" id="A0A4R1K904"/>
<keyword evidence="1 2" id="KW-0690">Ribosome biogenesis</keyword>
<evidence type="ECO:0000256" key="1">
    <source>
        <dbReference type="ARBA" id="ARBA00022517"/>
    </source>
</evidence>
<dbReference type="InterPro" id="IPR000238">
    <property type="entry name" value="RbfA"/>
</dbReference>
<dbReference type="PANTHER" id="PTHR33515:SF1">
    <property type="entry name" value="RIBOSOME-BINDING FACTOR A, CHLOROPLASTIC-RELATED"/>
    <property type="match status" value="1"/>
</dbReference>
<dbReference type="InterPro" id="IPR020053">
    <property type="entry name" value="Ribosome-bd_factorA_CS"/>
</dbReference>
<dbReference type="Pfam" id="PF02033">
    <property type="entry name" value="RBFA"/>
    <property type="match status" value="1"/>
</dbReference>
<dbReference type="InterPro" id="IPR023799">
    <property type="entry name" value="RbfA_dom_sf"/>
</dbReference>
<sequence>MVRDRRVAELLRSEIANVIQNGVKDPKVKDVVITGVEISKDLSSARVFFSTYNKSAKEGIEKGLNRSAGFIKHCIVKGLTIKKVPDLRFIYDDSSDYGHKIDEVLKTINPEQ</sequence>
<dbReference type="HAMAP" id="MF_00003">
    <property type="entry name" value="RbfA"/>
    <property type="match status" value="1"/>
</dbReference>
<dbReference type="GO" id="GO:0030490">
    <property type="term" value="P:maturation of SSU-rRNA"/>
    <property type="evidence" value="ECO:0007669"/>
    <property type="project" value="UniProtKB-UniRule"/>
</dbReference>
<comment type="caution">
    <text evidence="3">The sequence shown here is derived from an EMBL/GenBank/DDBJ whole genome shotgun (WGS) entry which is preliminary data.</text>
</comment>
<evidence type="ECO:0000313" key="4">
    <source>
        <dbReference type="Proteomes" id="UP000294614"/>
    </source>
</evidence>
<accession>A0A4R1K904</accession>
<dbReference type="Proteomes" id="UP000294614">
    <property type="component" value="Unassembled WGS sequence"/>
</dbReference>
<dbReference type="SUPFAM" id="SSF89919">
    <property type="entry name" value="Ribosome-binding factor A, RbfA"/>
    <property type="match status" value="1"/>
</dbReference>
<organism evidence="3 4">
    <name type="scientific">Seleniivibrio woodruffii</name>
    <dbReference type="NCBI Taxonomy" id="1078050"/>
    <lineage>
        <taxon>Bacteria</taxon>
        <taxon>Pseudomonadati</taxon>
        <taxon>Deferribacterota</taxon>
        <taxon>Deferribacteres</taxon>
        <taxon>Deferribacterales</taxon>
        <taxon>Geovibrionaceae</taxon>
        <taxon>Seleniivibrio</taxon>
    </lineage>
</organism>
<keyword evidence="2" id="KW-0963">Cytoplasm</keyword>
<gene>
    <name evidence="2" type="primary">rbfA</name>
    <name evidence="3" type="ORF">C8D98_1693</name>
</gene>
<dbReference type="PANTHER" id="PTHR33515">
    <property type="entry name" value="RIBOSOME-BINDING FACTOR A, CHLOROPLASTIC-RELATED"/>
    <property type="match status" value="1"/>
</dbReference>
<proteinExistence type="inferred from homology"/>
<dbReference type="InterPro" id="IPR015946">
    <property type="entry name" value="KH_dom-like_a/b"/>
</dbReference>
<evidence type="ECO:0000256" key="2">
    <source>
        <dbReference type="HAMAP-Rule" id="MF_00003"/>
    </source>
</evidence>
<dbReference type="PROSITE" id="PS01319">
    <property type="entry name" value="RBFA"/>
    <property type="match status" value="1"/>
</dbReference>
<comment type="similarity">
    <text evidence="2">Belongs to the RbfA family.</text>
</comment>
<keyword evidence="4" id="KW-1185">Reference proteome</keyword>
<dbReference type="NCBIfam" id="TIGR00082">
    <property type="entry name" value="rbfA"/>
    <property type="match status" value="1"/>
</dbReference>
<reference evidence="3 4" key="1">
    <citation type="submission" date="2019-03" db="EMBL/GenBank/DDBJ databases">
        <title>Genomic Encyclopedia of Type Strains, Phase IV (KMG-IV): sequencing the most valuable type-strain genomes for metagenomic binning, comparative biology and taxonomic classification.</title>
        <authorList>
            <person name="Goeker M."/>
        </authorList>
    </citation>
    <scope>NUCLEOTIDE SEQUENCE [LARGE SCALE GENOMIC DNA]</scope>
    <source>
        <strain evidence="3 4">DSM 24984</strain>
    </source>
</reference>